<evidence type="ECO:0000313" key="2">
    <source>
        <dbReference type="Proteomes" id="UP000571554"/>
    </source>
</evidence>
<reference evidence="1 2" key="1">
    <citation type="submission" date="2020-08" db="EMBL/GenBank/DDBJ databases">
        <title>Above-ground endophytic microbial communities from plants in different locations in the United States.</title>
        <authorList>
            <person name="Frank C."/>
        </authorList>
    </citation>
    <scope>NUCLEOTIDE SEQUENCE [LARGE SCALE GENOMIC DNA]</scope>
    <source>
        <strain evidence="1 2">WP4_2_2</strain>
    </source>
</reference>
<dbReference type="RefSeq" id="WP_183724309.1">
    <property type="nucleotide sequence ID" value="NZ_JACHBW010000006.1"/>
</dbReference>
<evidence type="ECO:0000313" key="1">
    <source>
        <dbReference type="EMBL" id="MBB6102770.1"/>
    </source>
</evidence>
<accession>A0A7W9TYN9</accession>
<keyword evidence="2" id="KW-1185">Reference proteome</keyword>
<evidence type="ECO:0008006" key="3">
    <source>
        <dbReference type="Google" id="ProtNLM"/>
    </source>
</evidence>
<protein>
    <recommendedName>
        <fullName evidence="3">MafI family immunity protein</fullName>
    </recommendedName>
</protein>
<dbReference type="Proteomes" id="UP000571554">
    <property type="component" value="Unassembled WGS sequence"/>
</dbReference>
<name>A0A7W9TYN9_9BURK</name>
<proteinExistence type="predicted"/>
<dbReference type="EMBL" id="JACHBW010000006">
    <property type="protein sequence ID" value="MBB6102770.1"/>
    <property type="molecule type" value="Genomic_DNA"/>
</dbReference>
<organism evidence="1 2">
    <name type="scientific">Paraburkholderia bannensis</name>
    <dbReference type="NCBI Taxonomy" id="765414"/>
    <lineage>
        <taxon>Bacteria</taxon>
        <taxon>Pseudomonadati</taxon>
        <taxon>Pseudomonadota</taxon>
        <taxon>Betaproteobacteria</taxon>
        <taxon>Burkholderiales</taxon>
        <taxon>Burkholderiaceae</taxon>
        <taxon>Paraburkholderia</taxon>
    </lineage>
</organism>
<gene>
    <name evidence="1" type="ORF">F4827_002622</name>
</gene>
<dbReference type="AlphaFoldDB" id="A0A7W9TYN9"/>
<sequence length="76" mass="8844">MTKQQDPYDEIERLMREALAQVEREISEEDRNDVAEYIDFGEYGVAYELLTCVLDKQQRVHPESLKTAGKMMGMNS</sequence>
<comment type="caution">
    <text evidence="1">The sequence shown here is derived from an EMBL/GenBank/DDBJ whole genome shotgun (WGS) entry which is preliminary data.</text>
</comment>